<proteinExistence type="predicted"/>
<dbReference type="Gene3D" id="3.40.50.880">
    <property type="match status" value="1"/>
</dbReference>
<accession>A0A2X2KBT1</accession>
<evidence type="ECO:0000256" key="1">
    <source>
        <dbReference type="ARBA" id="ARBA00022898"/>
    </source>
</evidence>
<gene>
    <name evidence="3" type="primary">pdxT_2</name>
    <name evidence="3" type="ORF">NCTC7878_01123</name>
</gene>
<dbReference type="InterPro" id="IPR029062">
    <property type="entry name" value="Class_I_gatase-like"/>
</dbReference>
<sequence>MNLYGFKEALQNSTLPMFGTCAGLIVLAQDIVGEEGYLNKLNITVQRNSFGRQVDSFETELDIKGIATDIEGVFIRAHILKK</sequence>
<dbReference type="SUPFAM" id="SSF52317">
    <property type="entry name" value="Class I glutamine amidotransferase-like"/>
    <property type="match status" value="1"/>
</dbReference>
<protein>
    <submittedName>
        <fullName evidence="3">Pyridoxine biosynthesis amidotransferase</fullName>
        <ecNumber evidence="3">2.6.-.-</ecNumber>
    </submittedName>
</protein>
<dbReference type="PANTHER" id="PTHR31559:SF0">
    <property type="entry name" value="PYRIDOXAL 5'-PHOSPHATE SYNTHASE SUBUNIT SNO1-RELATED"/>
    <property type="match status" value="1"/>
</dbReference>
<dbReference type="GO" id="GO:0008614">
    <property type="term" value="P:pyridoxine metabolic process"/>
    <property type="evidence" value="ECO:0007669"/>
    <property type="project" value="TreeGrafter"/>
</dbReference>
<keyword evidence="2" id="KW-0315">Glutamine amidotransferase</keyword>
<keyword evidence="3" id="KW-0808">Transferase</keyword>
<dbReference type="EC" id="2.6.-.-" evidence="3"/>
<keyword evidence="1" id="KW-0663">Pyridoxal phosphate</keyword>
<evidence type="ECO:0000313" key="3">
    <source>
        <dbReference type="EMBL" id="SPZ97735.1"/>
    </source>
</evidence>
<dbReference type="EMBL" id="UAUX01000006">
    <property type="protein sequence ID" value="SPZ97735.1"/>
    <property type="molecule type" value="Genomic_DNA"/>
</dbReference>
<dbReference type="Proteomes" id="UP000249913">
    <property type="component" value="Unassembled WGS sequence"/>
</dbReference>
<dbReference type="AlphaFoldDB" id="A0A2X2KBT1"/>
<dbReference type="InterPro" id="IPR002161">
    <property type="entry name" value="PdxT/SNO"/>
</dbReference>
<dbReference type="PROSITE" id="PS51130">
    <property type="entry name" value="PDXT_SNO_2"/>
    <property type="match status" value="1"/>
</dbReference>
<dbReference type="GO" id="GO:0016740">
    <property type="term" value="F:transferase activity"/>
    <property type="evidence" value="ECO:0007669"/>
    <property type="project" value="UniProtKB-KW"/>
</dbReference>
<dbReference type="Pfam" id="PF01174">
    <property type="entry name" value="SNO"/>
    <property type="match status" value="1"/>
</dbReference>
<dbReference type="GO" id="GO:0005829">
    <property type="term" value="C:cytosol"/>
    <property type="evidence" value="ECO:0007669"/>
    <property type="project" value="TreeGrafter"/>
</dbReference>
<reference evidence="3 4" key="1">
    <citation type="submission" date="2018-06" db="EMBL/GenBank/DDBJ databases">
        <authorList>
            <consortium name="Pathogen Informatics"/>
            <person name="Doyle S."/>
        </authorList>
    </citation>
    <scope>NUCLEOTIDE SEQUENCE [LARGE SCALE GENOMIC DNA]</scope>
    <source>
        <strain evidence="3 4">NCTC7878</strain>
    </source>
</reference>
<dbReference type="GO" id="GO:1903600">
    <property type="term" value="C:glutaminase complex"/>
    <property type="evidence" value="ECO:0007669"/>
    <property type="project" value="TreeGrafter"/>
</dbReference>
<organism evidence="3 4">
    <name type="scientific">Staphylococcus aureus</name>
    <dbReference type="NCBI Taxonomy" id="1280"/>
    <lineage>
        <taxon>Bacteria</taxon>
        <taxon>Bacillati</taxon>
        <taxon>Bacillota</taxon>
        <taxon>Bacilli</taxon>
        <taxon>Bacillales</taxon>
        <taxon>Staphylococcaceae</taxon>
        <taxon>Staphylococcus</taxon>
    </lineage>
</organism>
<name>A0A2X2KBT1_STAAU</name>
<dbReference type="PANTHER" id="PTHR31559">
    <property type="entry name" value="PYRIDOXAL 5'-PHOSPHATE SYNTHASE SUBUNIT SNO"/>
    <property type="match status" value="1"/>
</dbReference>
<dbReference type="GO" id="GO:0004359">
    <property type="term" value="F:glutaminase activity"/>
    <property type="evidence" value="ECO:0007669"/>
    <property type="project" value="InterPro"/>
</dbReference>
<evidence type="ECO:0000313" key="4">
    <source>
        <dbReference type="Proteomes" id="UP000249913"/>
    </source>
</evidence>
<dbReference type="GO" id="GO:0042823">
    <property type="term" value="P:pyridoxal phosphate biosynthetic process"/>
    <property type="evidence" value="ECO:0007669"/>
    <property type="project" value="InterPro"/>
</dbReference>
<evidence type="ECO:0000256" key="2">
    <source>
        <dbReference type="ARBA" id="ARBA00022962"/>
    </source>
</evidence>